<dbReference type="OrthoDB" id="7293822at2"/>
<dbReference type="AlphaFoldDB" id="A0A255YT74"/>
<evidence type="ECO:0000313" key="2">
    <source>
        <dbReference type="Proteomes" id="UP000216998"/>
    </source>
</evidence>
<comment type="caution">
    <text evidence="1">The sequence shown here is derived from an EMBL/GenBank/DDBJ whole genome shotgun (WGS) entry which is preliminary data.</text>
</comment>
<dbReference type="PANTHER" id="PTHR14136">
    <property type="entry name" value="BTB_POZ DOMAIN-CONTAINING PROTEIN KCTD9"/>
    <property type="match status" value="1"/>
</dbReference>
<evidence type="ECO:0000313" key="1">
    <source>
        <dbReference type="EMBL" id="OYQ32381.1"/>
    </source>
</evidence>
<dbReference type="Proteomes" id="UP000216998">
    <property type="component" value="Unassembled WGS sequence"/>
</dbReference>
<protein>
    <recommendedName>
        <fullName evidence="3">Low-complexity protein</fullName>
    </recommendedName>
</protein>
<dbReference type="EMBL" id="NOXU01000031">
    <property type="protein sequence ID" value="OYQ32381.1"/>
    <property type="molecule type" value="Genomic_DNA"/>
</dbReference>
<proteinExistence type="predicted"/>
<sequence>MNKPQSAHTLPSHDMQVMLAQHTLFARGHAGKRLEMRLQNLSGIKLNNFDLSQCLLLACNLSYTDLEGCSFQAANLSNSLFIGANLKHCDFTRADLRGTRFYKSDLQQAKMTGSDMRVGSITLNSGGVAKQREFTTDLSFCNMEEATLQDAVLHNVRLRGVNMRNADLSGADLSGADMQGVVLLGAQMERAKFTGANIKNAVFTVNDDTRRLFAGNPAFEEHLSNLRETDRIVAAHEEWVNSGGRSGSRADFAGMALRGVDLRGRELSAVSFRGADLTGAKLAHARLAAADFNGATLAYAELSNADLRGAGMENARLLHTLVDGADFGDLDLRGGGKLAIRFAGASIEWTSFAQCVITPEQLSGAVLRECRMPEEP</sequence>
<dbReference type="PANTHER" id="PTHR14136:SF17">
    <property type="entry name" value="BTB_POZ DOMAIN-CONTAINING PROTEIN KCTD9"/>
    <property type="match status" value="1"/>
</dbReference>
<name>A0A255YT74_9PROT</name>
<dbReference type="Pfam" id="PF00805">
    <property type="entry name" value="Pentapeptide"/>
    <property type="match status" value="4"/>
</dbReference>
<dbReference type="RefSeq" id="WP_094457418.1">
    <property type="nucleotide sequence ID" value="NZ_NOXU01000031.1"/>
</dbReference>
<evidence type="ECO:0008006" key="3">
    <source>
        <dbReference type="Google" id="ProtNLM"/>
    </source>
</evidence>
<organism evidence="1 2">
    <name type="scientific">Niveispirillum lacus</name>
    <dbReference type="NCBI Taxonomy" id="1981099"/>
    <lineage>
        <taxon>Bacteria</taxon>
        <taxon>Pseudomonadati</taxon>
        <taxon>Pseudomonadota</taxon>
        <taxon>Alphaproteobacteria</taxon>
        <taxon>Rhodospirillales</taxon>
        <taxon>Azospirillaceae</taxon>
        <taxon>Niveispirillum</taxon>
    </lineage>
</organism>
<dbReference type="InterPro" id="IPR051082">
    <property type="entry name" value="Pentapeptide-BTB/POZ_domain"/>
</dbReference>
<dbReference type="InterPro" id="IPR001646">
    <property type="entry name" value="5peptide_repeat"/>
</dbReference>
<accession>A0A255YT74</accession>
<dbReference type="SUPFAM" id="SSF141571">
    <property type="entry name" value="Pentapeptide repeat-like"/>
    <property type="match status" value="2"/>
</dbReference>
<reference evidence="1 2" key="1">
    <citation type="submission" date="2017-07" db="EMBL/GenBank/DDBJ databases">
        <title>Niveispirillum cyanobacteriorum sp. nov., isolated from cyanobacterial aggregates in a eutrophic lake.</title>
        <authorList>
            <person name="Cai H."/>
        </authorList>
    </citation>
    <scope>NUCLEOTIDE SEQUENCE [LARGE SCALE GENOMIC DNA]</scope>
    <source>
        <strain evidence="2">TH1-14</strain>
    </source>
</reference>
<dbReference type="Gene3D" id="2.160.20.80">
    <property type="entry name" value="E3 ubiquitin-protein ligase SopA"/>
    <property type="match status" value="3"/>
</dbReference>
<gene>
    <name evidence="1" type="ORF">CHU95_16390</name>
</gene>
<keyword evidence="2" id="KW-1185">Reference proteome</keyword>